<dbReference type="InterPro" id="IPR010653">
    <property type="entry name" value="NlpB/DapX"/>
</dbReference>
<sequence precursor="true">MSNLGHRPTIAMILGLLSVSFLSACSRNGYDKHQAISYAPTLKIDDPKELKAPDGMVLPTRNQYFYIPFVAIKSESDTQVDLKPPTQSLMNEQNLHAQISGNVGILSIHGSSSLISSQIISILQKNGFVTFHRQDIHKNLFTNWVRWNSSGDDKNNCYSGRYQISIQQSGSYQKIKVILIDLRQKNKEVTSSSQIQNYTARMCRYLAQKLNMMIYKNQTVPMISKNYKQKIHAYSGTNDIGLSNIILCASFDHIWSWLPEILKMLNIELKERNYSHGSLKVKYTSLSKKTIHKLGVADINFKNGYYKLQVGDLGSYSSLQFFDPKGHLVNRLQHEKILSALKLITIKNK</sequence>
<dbReference type="Gene3D" id="3.30.530.50">
    <property type="match status" value="1"/>
</dbReference>
<gene>
    <name evidence="1" type="primary">bamC</name>
    <name evidence="1" type="ORF">ERCISPPA3004_051</name>
</gene>
<reference evidence="1 2" key="1">
    <citation type="submission" date="2019-02" db="EMBL/GenBank/DDBJ databases">
        <authorList>
            <person name="Manzano-Marin A."/>
            <person name="Manzano-Marin A."/>
        </authorList>
    </citation>
    <scope>NUCLEOTIDE SEQUENCE [LARGE SCALE GENOMIC DNA]</scope>
    <source>
        <strain evidence="1 2">ErCisplendens</strain>
    </source>
</reference>
<dbReference type="OrthoDB" id="5686855at2"/>
<dbReference type="InterPro" id="IPR042268">
    <property type="entry name" value="BamC_C"/>
</dbReference>
<dbReference type="PROSITE" id="PS51257">
    <property type="entry name" value="PROKAR_LIPOPROTEIN"/>
    <property type="match status" value="1"/>
</dbReference>
<evidence type="ECO:0000313" key="1">
    <source>
        <dbReference type="EMBL" id="VFP87011.1"/>
    </source>
</evidence>
<name>A0A451DJX4_9GAMM</name>
<dbReference type="Proteomes" id="UP000294392">
    <property type="component" value="Chromosome"/>
</dbReference>
<dbReference type="Pfam" id="PF06804">
    <property type="entry name" value="Lipoprotein_18"/>
    <property type="match status" value="1"/>
</dbReference>
<dbReference type="AlphaFoldDB" id="A0A451DJX4"/>
<organism evidence="1 2">
    <name type="scientific">Candidatus Erwinia haradaeae</name>
    <dbReference type="NCBI Taxonomy" id="1922217"/>
    <lineage>
        <taxon>Bacteria</taxon>
        <taxon>Pseudomonadati</taxon>
        <taxon>Pseudomonadota</taxon>
        <taxon>Gammaproteobacteria</taxon>
        <taxon>Enterobacterales</taxon>
        <taxon>Erwiniaceae</taxon>
        <taxon>Erwinia</taxon>
    </lineage>
</organism>
<proteinExistence type="predicted"/>
<dbReference type="RefSeq" id="WP_157990150.1">
    <property type="nucleotide sequence ID" value="NZ_LR217735.1"/>
</dbReference>
<dbReference type="Gene3D" id="3.30.310.170">
    <property type="entry name" value="Outer membrane protein assembly factor BamC"/>
    <property type="match status" value="1"/>
</dbReference>
<protein>
    <submittedName>
        <fullName evidence="1">Outer membrane protein assembly factor BamC</fullName>
    </submittedName>
</protein>
<evidence type="ECO:0000313" key="2">
    <source>
        <dbReference type="Proteomes" id="UP000294392"/>
    </source>
</evidence>
<dbReference type="EMBL" id="LR217735">
    <property type="protein sequence ID" value="VFP87011.1"/>
    <property type="molecule type" value="Genomic_DNA"/>
</dbReference>
<accession>A0A451DJX4</accession>